<evidence type="ECO:0000313" key="6">
    <source>
        <dbReference type="Proteomes" id="UP000024284"/>
    </source>
</evidence>
<evidence type="ECO:0000256" key="3">
    <source>
        <dbReference type="ARBA" id="ARBA00023163"/>
    </source>
</evidence>
<proteinExistence type="predicted"/>
<dbReference type="PATRIC" id="fig|1219045.3.peg.1354"/>
<dbReference type="InterPro" id="IPR019887">
    <property type="entry name" value="Tscrpt_reg_AsnC/Lrp_C"/>
</dbReference>
<dbReference type="SUPFAM" id="SSF46785">
    <property type="entry name" value="Winged helix' DNA-binding domain"/>
    <property type="match status" value="1"/>
</dbReference>
<keyword evidence="6" id="KW-1185">Reference proteome</keyword>
<dbReference type="EMBL" id="JFZA02000010">
    <property type="protein sequence ID" value="KFG90791.1"/>
    <property type="molecule type" value="Genomic_DNA"/>
</dbReference>
<comment type="caution">
    <text evidence="5">The sequence shown here is derived from an EMBL/GenBank/DDBJ whole genome shotgun (WGS) entry which is preliminary data.</text>
</comment>
<dbReference type="RefSeq" id="WP_169802881.1">
    <property type="nucleotide sequence ID" value="NZ_BCZD01000038.1"/>
</dbReference>
<feature type="domain" description="HTH asnC-type" evidence="4">
    <location>
        <begin position="14"/>
        <end position="74"/>
    </location>
</feature>
<keyword evidence="2" id="KW-0238">DNA-binding</keyword>
<organism evidence="5 6">
    <name type="scientific">Sphingobium herbicidovorans (strain ATCC 700291 / DSM 11019 / CCUG 56400 / KCTC 2939 / LMG 18315 / NBRC 16415 / MH)</name>
    <name type="common">Sphingomonas herbicidovorans</name>
    <dbReference type="NCBI Taxonomy" id="1219045"/>
    <lineage>
        <taxon>Bacteria</taxon>
        <taxon>Pseudomonadati</taxon>
        <taxon>Pseudomonadota</taxon>
        <taxon>Alphaproteobacteria</taxon>
        <taxon>Sphingomonadales</taxon>
        <taxon>Sphingomonadaceae</taxon>
        <taxon>Sphingobium</taxon>
    </lineage>
</organism>
<dbReference type="InterPro" id="IPR019888">
    <property type="entry name" value="Tscrpt_reg_AsnC-like"/>
</dbReference>
<dbReference type="GO" id="GO:0043200">
    <property type="term" value="P:response to amino acid"/>
    <property type="evidence" value="ECO:0007669"/>
    <property type="project" value="TreeGrafter"/>
</dbReference>
<accession>A0A086PBM3</accession>
<evidence type="ECO:0000256" key="2">
    <source>
        <dbReference type="ARBA" id="ARBA00023125"/>
    </source>
</evidence>
<dbReference type="Pfam" id="PF01037">
    <property type="entry name" value="AsnC_trans_reg"/>
    <property type="match status" value="1"/>
</dbReference>
<dbReference type="PRINTS" id="PR00033">
    <property type="entry name" value="HTHASNC"/>
</dbReference>
<dbReference type="PANTHER" id="PTHR30154:SF34">
    <property type="entry name" value="TRANSCRIPTIONAL REGULATOR AZLB"/>
    <property type="match status" value="1"/>
</dbReference>
<dbReference type="Gene3D" id="3.30.70.920">
    <property type="match status" value="1"/>
</dbReference>
<keyword evidence="3" id="KW-0804">Transcription</keyword>
<dbReference type="InterPro" id="IPR000485">
    <property type="entry name" value="AsnC-type_HTH_dom"/>
</dbReference>
<keyword evidence="1" id="KW-0805">Transcription regulation</keyword>
<evidence type="ECO:0000259" key="4">
    <source>
        <dbReference type="PROSITE" id="PS50956"/>
    </source>
</evidence>
<dbReference type="STRING" id="76947.GCA_002080435_04026"/>
<dbReference type="GO" id="GO:0005829">
    <property type="term" value="C:cytosol"/>
    <property type="evidence" value="ECO:0007669"/>
    <property type="project" value="TreeGrafter"/>
</dbReference>
<dbReference type="SMART" id="SM00344">
    <property type="entry name" value="HTH_ASNC"/>
    <property type="match status" value="1"/>
</dbReference>
<dbReference type="eggNOG" id="COG1522">
    <property type="taxonomic scope" value="Bacteria"/>
</dbReference>
<dbReference type="PROSITE" id="PS50956">
    <property type="entry name" value="HTH_ASNC_2"/>
    <property type="match status" value="1"/>
</dbReference>
<sequence>MQIRNGRASAAPSLSTLDEKIIAALRKNGRATNQDIADQLSITSATVSARLQKMEEARAMRVVAVSDFSAWGYNVIIAVGVRVQGRDVHDVGRELATFAEILSVNVMSGTYDLELLVALHDFSEIQEFLYQHISAVEGVAQIDSGIAVDIVKFEFNVAPL</sequence>
<reference evidence="5" key="1">
    <citation type="submission" date="2014-08" db="EMBL/GenBank/DDBJ databases">
        <title>Draft genome sequences of Sphingobium herbicidovorans.</title>
        <authorList>
            <person name="Gan H.M."/>
            <person name="Gan H.Y."/>
            <person name="Savka M.A."/>
        </authorList>
    </citation>
    <scope>NUCLEOTIDE SEQUENCE [LARGE SCALE GENOMIC DNA]</scope>
    <source>
        <strain evidence="5">NBRC 16415</strain>
    </source>
</reference>
<dbReference type="Pfam" id="PF13412">
    <property type="entry name" value="HTH_24"/>
    <property type="match status" value="1"/>
</dbReference>
<dbReference type="CDD" id="cd00090">
    <property type="entry name" value="HTH_ARSR"/>
    <property type="match status" value="1"/>
</dbReference>
<name>A0A086PBM3_SPHHM</name>
<dbReference type="InterPro" id="IPR011008">
    <property type="entry name" value="Dimeric_a/b-barrel"/>
</dbReference>
<dbReference type="SUPFAM" id="SSF54909">
    <property type="entry name" value="Dimeric alpha+beta barrel"/>
    <property type="match status" value="1"/>
</dbReference>
<dbReference type="Gene3D" id="1.10.10.10">
    <property type="entry name" value="Winged helix-like DNA-binding domain superfamily/Winged helix DNA-binding domain"/>
    <property type="match status" value="1"/>
</dbReference>
<evidence type="ECO:0000256" key="1">
    <source>
        <dbReference type="ARBA" id="ARBA00023015"/>
    </source>
</evidence>
<dbReference type="PANTHER" id="PTHR30154">
    <property type="entry name" value="LEUCINE-RESPONSIVE REGULATORY PROTEIN"/>
    <property type="match status" value="1"/>
</dbReference>
<dbReference type="GO" id="GO:0043565">
    <property type="term" value="F:sequence-specific DNA binding"/>
    <property type="evidence" value="ECO:0007669"/>
    <property type="project" value="InterPro"/>
</dbReference>
<dbReference type="AlphaFoldDB" id="A0A086PBM3"/>
<protein>
    <submittedName>
        <fullName evidence="5">Transcriptional regulator, AsnC family</fullName>
    </submittedName>
</protein>
<dbReference type="InterPro" id="IPR036388">
    <property type="entry name" value="WH-like_DNA-bd_sf"/>
</dbReference>
<dbReference type="InterPro" id="IPR011991">
    <property type="entry name" value="ArsR-like_HTH"/>
</dbReference>
<gene>
    <name evidence="5" type="ORF">BV98_001322</name>
</gene>
<evidence type="ECO:0000313" key="5">
    <source>
        <dbReference type="EMBL" id="KFG90791.1"/>
    </source>
</evidence>
<dbReference type="InterPro" id="IPR036390">
    <property type="entry name" value="WH_DNA-bd_sf"/>
</dbReference>
<dbReference type="GO" id="GO:0006355">
    <property type="term" value="P:regulation of DNA-templated transcription"/>
    <property type="evidence" value="ECO:0007669"/>
    <property type="project" value="UniProtKB-ARBA"/>
</dbReference>
<dbReference type="Proteomes" id="UP000024284">
    <property type="component" value="Unassembled WGS sequence"/>
</dbReference>